<proteinExistence type="predicted"/>
<dbReference type="Proteomes" id="UP001433508">
    <property type="component" value="Unassembled WGS sequence"/>
</dbReference>
<gene>
    <name evidence="1" type="ORF">V1525DRAFT_411435</name>
</gene>
<organism evidence="1 2">
    <name type="scientific">Lipomyces kononenkoae</name>
    <name type="common">Yeast</name>
    <dbReference type="NCBI Taxonomy" id="34357"/>
    <lineage>
        <taxon>Eukaryota</taxon>
        <taxon>Fungi</taxon>
        <taxon>Dikarya</taxon>
        <taxon>Ascomycota</taxon>
        <taxon>Saccharomycotina</taxon>
        <taxon>Lipomycetes</taxon>
        <taxon>Lipomycetales</taxon>
        <taxon>Lipomycetaceae</taxon>
        <taxon>Lipomyces</taxon>
    </lineage>
</organism>
<accession>A0ACC3STG4</accession>
<keyword evidence="2" id="KW-1185">Reference proteome</keyword>
<sequence>MLLDSTGRQWRMPTSSLFSVPKRWVFASEHRARQANSRRTSAQTSPFCFAPALGPGQTINPDMPPSVVSEAPGPDGDIKSYACVTCRQRKVKCDRRTPCSNCVKAEKQCSFISPVRGKRKRTKPPREGLHAKLKRYEELLKSYGAKVEASYDSDSETASFDAESPEDARSTSQRYPFGLEETKPKLITQEGTSQYFDSVPWSNLGDEFQHPEMGGFGEPTDESNVDESELFFEPEQNYTFENLASLHPSFQILPKLRDIYVDRVDPLMKLLHLPTFWTALTEGLQHPHDRSKSLEAGMFAFYLVTISALKQDECQNLFGVPKSVLHSRYRLATRQALVNARFLSTSSPMTLQAYAMFMMCVRNSYQCDTLFVLSGVAIRLARKMGLHRDGTSLGLSPFETEMRRRLWWHLVHVDFRTADVLGTRPSLDLSSMDAKMPLNVEDEDLHPDMVDPPPERNGITSIALCLIRFEVVETLRKFSNGVPWRVRWEVLFSPAVTLAKKDSVISEFEDRSERKYLRYCDPSNALHTFVSIMIRSSICKMKLFAHRPRQFANSPVKVPQRERSIVFTNATKLLEYVTLMQGGCHGLEKYVWQIGTSYLWNTVLYVLIEARHRKTGPGTWQTIGLVFSHCPQVYEESTGAVYKALGKWTVEVWDEYVAASKAEGLPEPSPPQYINAIRESQSRSRDLAADSGLSARSSFGCRKFQSRYEKDLPDIGPFQSYDFPNLLSFEMDPNECVQWEQLVGENGGFAS</sequence>
<reference evidence="2" key="1">
    <citation type="journal article" date="2024" name="Front. Bioeng. Biotechnol.">
        <title>Genome-scale model development and genomic sequencing of the oleaginous clade Lipomyces.</title>
        <authorList>
            <person name="Czajka J.J."/>
            <person name="Han Y."/>
            <person name="Kim J."/>
            <person name="Mondo S.J."/>
            <person name="Hofstad B.A."/>
            <person name="Robles A."/>
            <person name="Haridas S."/>
            <person name="Riley R."/>
            <person name="LaButti K."/>
            <person name="Pangilinan J."/>
            <person name="Andreopoulos W."/>
            <person name="Lipzen A."/>
            <person name="Yan J."/>
            <person name="Wang M."/>
            <person name="Ng V."/>
            <person name="Grigoriev I.V."/>
            <person name="Spatafora J.W."/>
            <person name="Magnuson J.K."/>
            <person name="Baker S.E."/>
            <person name="Pomraning K.R."/>
        </authorList>
    </citation>
    <scope>NUCLEOTIDE SEQUENCE [LARGE SCALE GENOMIC DNA]</scope>
    <source>
        <strain evidence="2">CBS 7786</strain>
    </source>
</reference>
<evidence type="ECO:0000313" key="1">
    <source>
        <dbReference type="EMBL" id="KAK9234934.1"/>
    </source>
</evidence>
<dbReference type="EMBL" id="MU971440">
    <property type="protein sequence ID" value="KAK9234934.1"/>
    <property type="molecule type" value="Genomic_DNA"/>
</dbReference>
<name>A0ACC3STG4_LIPKO</name>
<protein>
    <submittedName>
        <fullName evidence="1">C6 transcription factor</fullName>
    </submittedName>
</protein>
<evidence type="ECO:0000313" key="2">
    <source>
        <dbReference type="Proteomes" id="UP001433508"/>
    </source>
</evidence>
<comment type="caution">
    <text evidence="1">The sequence shown here is derived from an EMBL/GenBank/DDBJ whole genome shotgun (WGS) entry which is preliminary data.</text>
</comment>